<gene>
    <name evidence="1" type="ORF">ALP05_03216</name>
</gene>
<organism evidence="1 2">
    <name type="scientific">Pseudomonas caricapapayae</name>
    <dbReference type="NCBI Taxonomy" id="46678"/>
    <lineage>
        <taxon>Bacteria</taxon>
        <taxon>Pseudomonadati</taxon>
        <taxon>Pseudomonadota</taxon>
        <taxon>Gammaproteobacteria</taxon>
        <taxon>Pseudomonadales</taxon>
        <taxon>Pseudomonadaceae</taxon>
        <taxon>Pseudomonas</taxon>
    </lineage>
</organism>
<dbReference type="EMBL" id="RBUY01000149">
    <property type="protein sequence ID" value="RMV72788.1"/>
    <property type="molecule type" value="Genomic_DNA"/>
</dbReference>
<evidence type="ECO:0000313" key="2">
    <source>
        <dbReference type="Proteomes" id="UP000269872"/>
    </source>
</evidence>
<evidence type="ECO:0000313" key="1">
    <source>
        <dbReference type="EMBL" id="RMV72788.1"/>
    </source>
</evidence>
<protein>
    <submittedName>
        <fullName evidence="1">Uncharacterized protein</fullName>
    </submittedName>
</protein>
<dbReference type="RefSeq" id="WP_122340793.1">
    <property type="nucleotide sequence ID" value="NZ_RBUY01000149.1"/>
</dbReference>
<dbReference type="Proteomes" id="UP000269872">
    <property type="component" value="Unassembled WGS sequence"/>
</dbReference>
<proteinExistence type="predicted"/>
<sequence length="515" mass="55726">MHFPFAHNQRGSVFPMMLLALTGLLLAGMFTVESITLNSDTSQLKHGLDAAAMALGRSYPTLKNDPAGLQAMAEQYVHANLGVNSQVPGNLDGITVTSGSSSLGYATYTVTATLRHVPMLLAGSNQSISLHSTAEIRQVSTEVALAIPNTLLEDSRNLAVLRTLGNYFAEQLIGDSDNTWLSLVPYSQAVSVYDATQANRLRLWAKGNTALRPVELTSLFNSGYASLADGRIPDRAAKLLCMYRGLNRGDNYFWDKAPAGQFLVYYRADLPENGSPGAAPVSWEGPNPEFGKATGVNDTRWLVADHGCPQAAVLPLTNDFSKISSRLNQMDTRFNVNYAIAMGWAAMTLAPTFRGSSGWALEDDLPKDFDDGSDERIKAVVLLANTSKTDWFDSDSYNAYVGQAVDGTQDGNTNGDALITQRFADLCSSFKAHRLKFYLIATGIDESGTDNLNDESASTFRRVAGKGLAGCVDKSADLTYLNGADFVASQGAIESRLDAIVKELQQQRNFVHLIE</sequence>
<accession>A0A3M6EWY2</accession>
<dbReference type="AlphaFoldDB" id="A0A3M6EWY2"/>
<reference evidence="1 2" key="1">
    <citation type="submission" date="2018-08" db="EMBL/GenBank/DDBJ databases">
        <title>Recombination of ecologically and evolutionarily significant loci maintains genetic cohesion in the Pseudomonas syringae species complex.</title>
        <authorList>
            <person name="Dillon M."/>
            <person name="Thakur S."/>
            <person name="Almeida R.N.D."/>
            <person name="Weir B.S."/>
            <person name="Guttman D.S."/>
        </authorList>
    </citation>
    <scope>NUCLEOTIDE SEQUENCE [LARGE SCALE GENOMIC DNA]</scope>
    <source>
        <strain evidence="1 2">ICMP 7496</strain>
    </source>
</reference>
<comment type="caution">
    <text evidence="1">The sequence shown here is derived from an EMBL/GenBank/DDBJ whole genome shotgun (WGS) entry which is preliminary data.</text>
</comment>
<name>A0A3M6EWY2_9PSED</name>